<proteinExistence type="predicted"/>
<sequence length="150" mass="15563">MAVENCDTEKAVTETIEAVAEACAGTPSCADDAPSDESAGAKKRPSPVATGEDKYESPMKKVPVEIVAEESREAAGEDALEGTTSPVEEAAEEEPTVEAIAEEEKPSEEAEASEEADKASTAEIPVITSVGDDVVKAVEVSPQPQEVEAE</sequence>
<reference evidence="2 3" key="1">
    <citation type="journal article" date="2015" name="Plant Cell">
        <title>Oil accumulation by the oleaginous diatom Fistulifera solaris as revealed by the genome and transcriptome.</title>
        <authorList>
            <person name="Tanaka T."/>
            <person name="Maeda Y."/>
            <person name="Veluchamy A."/>
            <person name="Tanaka M."/>
            <person name="Abida H."/>
            <person name="Marechal E."/>
            <person name="Bowler C."/>
            <person name="Muto M."/>
            <person name="Sunaga Y."/>
            <person name="Tanaka M."/>
            <person name="Yoshino T."/>
            <person name="Taniguchi T."/>
            <person name="Fukuda Y."/>
            <person name="Nemoto M."/>
            <person name="Matsumoto M."/>
            <person name="Wong P.S."/>
            <person name="Aburatani S."/>
            <person name="Fujibuchi W."/>
        </authorList>
    </citation>
    <scope>NUCLEOTIDE SEQUENCE [LARGE SCALE GENOMIC DNA]</scope>
    <source>
        <strain evidence="2 3">JPCC DA0580</strain>
    </source>
</reference>
<organism evidence="2 3">
    <name type="scientific">Fistulifera solaris</name>
    <name type="common">Oleaginous diatom</name>
    <dbReference type="NCBI Taxonomy" id="1519565"/>
    <lineage>
        <taxon>Eukaryota</taxon>
        <taxon>Sar</taxon>
        <taxon>Stramenopiles</taxon>
        <taxon>Ochrophyta</taxon>
        <taxon>Bacillariophyta</taxon>
        <taxon>Bacillariophyceae</taxon>
        <taxon>Bacillariophycidae</taxon>
        <taxon>Naviculales</taxon>
        <taxon>Naviculaceae</taxon>
        <taxon>Fistulifera</taxon>
    </lineage>
</organism>
<dbReference type="Proteomes" id="UP000198406">
    <property type="component" value="Unassembled WGS sequence"/>
</dbReference>
<feature type="region of interest" description="Disordered" evidence="1">
    <location>
        <begin position="25"/>
        <end position="127"/>
    </location>
</feature>
<gene>
    <name evidence="2" type="ORF">FisN_23Hh082</name>
</gene>
<comment type="caution">
    <text evidence="2">The sequence shown here is derived from an EMBL/GenBank/DDBJ whole genome shotgun (WGS) entry which is preliminary data.</text>
</comment>
<evidence type="ECO:0000313" key="2">
    <source>
        <dbReference type="EMBL" id="GAX27454.1"/>
    </source>
</evidence>
<evidence type="ECO:0000256" key="1">
    <source>
        <dbReference type="SAM" id="MobiDB-lite"/>
    </source>
</evidence>
<dbReference type="EMBL" id="BDSP01000257">
    <property type="protein sequence ID" value="GAX27454.1"/>
    <property type="molecule type" value="Genomic_DNA"/>
</dbReference>
<evidence type="ECO:0000313" key="3">
    <source>
        <dbReference type="Proteomes" id="UP000198406"/>
    </source>
</evidence>
<dbReference type="InParanoid" id="A0A1Z5KMA3"/>
<accession>A0A1Z5KMA3</accession>
<feature type="compositionally biased region" description="Basic and acidic residues" evidence="1">
    <location>
        <begin position="51"/>
        <end position="75"/>
    </location>
</feature>
<protein>
    <submittedName>
        <fullName evidence="2">Uncharacterized protein</fullName>
    </submittedName>
</protein>
<name>A0A1Z5KMA3_FISSO</name>
<dbReference type="AlphaFoldDB" id="A0A1Z5KMA3"/>
<keyword evidence="3" id="KW-1185">Reference proteome</keyword>